<keyword evidence="2" id="KW-0997">Cell inner membrane</keyword>
<sequence>MKKTTYVVISCILLLLAGGLYYFLKDVPLPSPQPPQQAETGPKVVASFNGNTITEENAGKKVWDISADSIEMTQDGNTAVMKNIKAVFYKQDGGKVNLVAPQGTMDMKTKNMKLEGDIKATSTDGDTFTVRQIQYIAKERHFYGTGNVRWTRGDLVMTGDTIDSDADMQKIRVKGHALVRKGGESN</sequence>
<dbReference type="Pfam" id="PF06835">
    <property type="entry name" value="LptC"/>
    <property type="match status" value="1"/>
</dbReference>
<evidence type="ECO:0000256" key="1">
    <source>
        <dbReference type="ARBA" id="ARBA00022475"/>
    </source>
</evidence>
<dbReference type="Gene3D" id="2.60.450.10">
    <property type="entry name" value="Lipopolysaccharide (LPS) transport protein A like domain"/>
    <property type="match status" value="1"/>
</dbReference>
<dbReference type="InterPro" id="IPR052363">
    <property type="entry name" value="LPS_export_LptC"/>
</dbReference>
<dbReference type="RefSeq" id="WP_165866122.1">
    <property type="nucleotide sequence ID" value="NZ_UPPP01000116.1"/>
</dbReference>
<evidence type="ECO:0000256" key="6">
    <source>
        <dbReference type="SAM" id="Phobius"/>
    </source>
</evidence>
<proteinExistence type="predicted"/>
<keyword evidence="8" id="KW-1185">Reference proteome</keyword>
<dbReference type="InterPro" id="IPR026265">
    <property type="entry name" value="LptC"/>
</dbReference>
<organism evidence="7 8">
    <name type="scientific">Lucifera butyrica</name>
    <dbReference type="NCBI Taxonomy" id="1351585"/>
    <lineage>
        <taxon>Bacteria</taxon>
        <taxon>Bacillati</taxon>
        <taxon>Bacillota</taxon>
        <taxon>Negativicutes</taxon>
        <taxon>Veillonellales</taxon>
        <taxon>Veillonellaceae</taxon>
        <taxon>Lucifera</taxon>
    </lineage>
</organism>
<evidence type="ECO:0000313" key="7">
    <source>
        <dbReference type="EMBL" id="VBB09281.1"/>
    </source>
</evidence>
<evidence type="ECO:0000256" key="3">
    <source>
        <dbReference type="ARBA" id="ARBA00022692"/>
    </source>
</evidence>
<evidence type="ECO:0000256" key="5">
    <source>
        <dbReference type="ARBA" id="ARBA00023136"/>
    </source>
</evidence>
<keyword evidence="1" id="KW-1003">Cell membrane</keyword>
<dbReference type="Proteomes" id="UP000277811">
    <property type="component" value="Unassembled WGS sequence"/>
</dbReference>
<gene>
    <name evidence="7" type="ORF">LUCI_4571</name>
</gene>
<keyword evidence="5 6" id="KW-0472">Membrane</keyword>
<evidence type="ECO:0000313" key="8">
    <source>
        <dbReference type="Proteomes" id="UP000277811"/>
    </source>
</evidence>
<dbReference type="GO" id="GO:0015221">
    <property type="term" value="F:lipopolysaccharide transmembrane transporter activity"/>
    <property type="evidence" value="ECO:0007669"/>
    <property type="project" value="InterPro"/>
</dbReference>
<name>A0A498RCW4_9FIRM</name>
<reference evidence="7 8" key="1">
    <citation type="submission" date="2018-06" db="EMBL/GenBank/DDBJ databases">
        <authorList>
            <person name="Strepis N."/>
        </authorList>
    </citation>
    <scope>NUCLEOTIDE SEQUENCE [LARGE SCALE GENOMIC DNA]</scope>
    <source>
        <strain evidence="7">LUCI</strain>
    </source>
</reference>
<keyword evidence="3 6" id="KW-0812">Transmembrane</keyword>
<dbReference type="InterPro" id="IPR010664">
    <property type="entry name" value="LipoPS_assembly_LptC-rel"/>
</dbReference>
<dbReference type="GO" id="GO:0017089">
    <property type="term" value="F:glycolipid transfer activity"/>
    <property type="evidence" value="ECO:0007669"/>
    <property type="project" value="TreeGrafter"/>
</dbReference>
<dbReference type="EMBL" id="UPPP01000116">
    <property type="protein sequence ID" value="VBB09281.1"/>
    <property type="molecule type" value="Genomic_DNA"/>
</dbReference>
<evidence type="ECO:0000256" key="4">
    <source>
        <dbReference type="ARBA" id="ARBA00022989"/>
    </source>
</evidence>
<dbReference type="PANTHER" id="PTHR37481:SF1">
    <property type="entry name" value="LIPOPOLYSACCHARIDE EXPORT SYSTEM PROTEIN LPTC"/>
    <property type="match status" value="1"/>
</dbReference>
<dbReference type="GO" id="GO:0005886">
    <property type="term" value="C:plasma membrane"/>
    <property type="evidence" value="ECO:0007669"/>
    <property type="project" value="InterPro"/>
</dbReference>
<evidence type="ECO:0000256" key="2">
    <source>
        <dbReference type="ARBA" id="ARBA00022519"/>
    </source>
</evidence>
<dbReference type="GO" id="GO:0030288">
    <property type="term" value="C:outer membrane-bounded periplasmic space"/>
    <property type="evidence" value="ECO:0007669"/>
    <property type="project" value="TreeGrafter"/>
</dbReference>
<dbReference type="NCBIfam" id="TIGR04409">
    <property type="entry name" value="LptC_YrbK"/>
    <property type="match status" value="1"/>
</dbReference>
<protein>
    <submittedName>
        <fullName evidence="7">Lptc yrbk: lps export abc transporter periplasmic protein lptc</fullName>
    </submittedName>
</protein>
<dbReference type="PANTHER" id="PTHR37481">
    <property type="entry name" value="LIPOPOLYSACCHARIDE EXPORT SYSTEM PROTEIN LPTC"/>
    <property type="match status" value="1"/>
</dbReference>
<keyword evidence="4 6" id="KW-1133">Transmembrane helix</keyword>
<accession>A0A498RCW4</accession>
<dbReference type="AlphaFoldDB" id="A0A498RCW4"/>
<feature type="transmembrane region" description="Helical" evidence="6">
    <location>
        <begin position="6"/>
        <end position="24"/>
    </location>
</feature>